<dbReference type="SUPFAM" id="SSF81383">
    <property type="entry name" value="F-box domain"/>
    <property type="match status" value="1"/>
</dbReference>
<feature type="domain" description="F-box" evidence="1">
    <location>
        <begin position="23"/>
        <end position="54"/>
    </location>
</feature>
<dbReference type="InterPro" id="IPR017451">
    <property type="entry name" value="F-box-assoc_interact_dom"/>
</dbReference>
<dbReference type="InterPro" id="IPR036047">
    <property type="entry name" value="F-box-like_dom_sf"/>
</dbReference>
<reference evidence="3 4" key="1">
    <citation type="submission" date="2024-01" db="EMBL/GenBank/DDBJ databases">
        <title>Genome assemblies of Stephania.</title>
        <authorList>
            <person name="Yang L."/>
        </authorList>
    </citation>
    <scope>NUCLEOTIDE SEQUENCE [LARGE SCALE GENOMIC DNA]</scope>
    <source>
        <strain evidence="3">JXDWG</strain>
        <tissue evidence="3">Leaf</tissue>
    </source>
</reference>
<gene>
    <name evidence="3" type="ORF">Scep_009167</name>
</gene>
<comment type="caution">
    <text evidence="3">The sequence shown here is derived from an EMBL/GenBank/DDBJ whole genome shotgun (WGS) entry which is preliminary data.</text>
</comment>
<dbReference type="Gene3D" id="1.20.1280.50">
    <property type="match status" value="1"/>
</dbReference>
<organism evidence="3 4">
    <name type="scientific">Stephania cephalantha</name>
    <dbReference type="NCBI Taxonomy" id="152367"/>
    <lineage>
        <taxon>Eukaryota</taxon>
        <taxon>Viridiplantae</taxon>
        <taxon>Streptophyta</taxon>
        <taxon>Embryophyta</taxon>
        <taxon>Tracheophyta</taxon>
        <taxon>Spermatophyta</taxon>
        <taxon>Magnoliopsida</taxon>
        <taxon>Ranunculales</taxon>
        <taxon>Menispermaceae</taxon>
        <taxon>Menispermoideae</taxon>
        <taxon>Cissampelideae</taxon>
        <taxon>Stephania</taxon>
    </lineage>
</organism>
<dbReference type="Proteomes" id="UP001419268">
    <property type="component" value="Unassembled WGS sequence"/>
</dbReference>
<name>A0AAP0JT57_9MAGN</name>
<dbReference type="PANTHER" id="PTHR31672:SF13">
    <property type="entry name" value="F-BOX PROTEIN CPR30-LIKE"/>
    <property type="match status" value="1"/>
</dbReference>
<sequence>MQSTKIMPSSSHQSHVPDDILATEILPILPAKSLLRFKSVCKAWRDRISDPNFVDKHLLNHQPQSRSSRGNSTTISFNKQLSILFVCSQRQLYTTTIIKSSDAIATAPARKLCYDQYPQCPNHKYPRVWGSCNGLICLETEEFFTSLWNPCTQSYVRLPYCGVFLRYGHGAAFGWFLSSVAYGFGYDVKIKEYKLVRIGRFEPLSNFVDRQHIGEVTVLTLRSNSWKMVSNTDYLVVPRPGKFFEGGLYWTMDEPRPDKLIRFDIHDEEFSEIRLPNVFLSETTANDCTFHHDIVADLGGCLGLWRTTDVSHDVWVLKENWMKMYTVDVSTHSWARSINLIGGIGGVIGTVEEKNSKNNGVEIVYVNVENGGLISYCPSTGEFRSFSVCDEGKPRSASMITYVESLVSPC</sequence>
<dbReference type="Pfam" id="PF00646">
    <property type="entry name" value="F-box"/>
    <property type="match status" value="1"/>
</dbReference>
<evidence type="ECO:0000313" key="4">
    <source>
        <dbReference type="Proteomes" id="UP001419268"/>
    </source>
</evidence>
<evidence type="ECO:0008006" key="5">
    <source>
        <dbReference type="Google" id="ProtNLM"/>
    </source>
</evidence>
<dbReference type="Pfam" id="PF08268">
    <property type="entry name" value="FBA_3"/>
    <property type="match status" value="1"/>
</dbReference>
<accession>A0AAP0JT57</accession>
<evidence type="ECO:0000259" key="1">
    <source>
        <dbReference type="Pfam" id="PF00646"/>
    </source>
</evidence>
<dbReference type="PANTHER" id="PTHR31672">
    <property type="entry name" value="BNACNNG10540D PROTEIN"/>
    <property type="match status" value="1"/>
</dbReference>
<protein>
    <recommendedName>
        <fullName evidence="5">F-box domain-containing protein</fullName>
    </recommendedName>
</protein>
<proteinExistence type="predicted"/>
<evidence type="ECO:0000313" key="3">
    <source>
        <dbReference type="EMBL" id="KAK9139486.1"/>
    </source>
</evidence>
<dbReference type="InterPro" id="IPR050796">
    <property type="entry name" value="SCF_F-box_component"/>
</dbReference>
<dbReference type="CDD" id="cd22157">
    <property type="entry name" value="F-box_AtFBW1-like"/>
    <property type="match status" value="1"/>
</dbReference>
<dbReference type="NCBIfam" id="TIGR01640">
    <property type="entry name" value="F_box_assoc_1"/>
    <property type="match status" value="1"/>
</dbReference>
<dbReference type="InterPro" id="IPR013187">
    <property type="entry name" value="F-box-assoc_dom_typ3"/>
</dbReference>
<dbReference type="InterPro" id="IPR001810">
    <property type="entry name" value="F-box_dom"/>
</dbReference>
<evidence type="ECO:0000259" key="2">
    <source>
        <dbReference type="Pfam" id="PF08268"/>
    </source>
</evidence>
<keyword evidence="4" id="KW-1185">Reference proteome</keyword>
<feature type="domain" description="F-box associated beta-propeller type 3" evidence="2">
    <location>
        <begin position="84"/>
        <end position="338"/>
    </location>
</feature>
<dbReference type="EMBL" id="JBBNAG010000004">
    <property type="protein sequence ID" value="KAK9139486.1"/>
    <property type="molecule type" value="Genomic_DNA"/>
</dbReference>
<dbReference type="AlphaFoldDB" id="A0AAP0JT57"/>